<feature type="repeat" description="RCC1" evidence="2">
    <location>
        <begin position="78"/>
        <end position="129"/>
    </location>
</feature>
<feature type="repeat" description="RCC1" evidence="2">
    <location>
        <begin position="182"/>
        <end position="235"/>
    </location>
</feature>
<proteinExistence type="predicted"/>
<evidence type="ECO:0000256" key="1">
    <source>
        <dbReference type="ARBA" id="ARBA00022737"/>
    </source>
</evidence>
<dbReference type="Gene3D" id="2.130.10.30">
    <property type="entry name" value="Regulator of chromosome condensation 1/beta-lactamase-inhibitor protein II"/>
    <property type="match status" value="2"/>
</dbReference>
<accession>A0A6A1W633</accession>
<dbReference type="AlphaFoldDB" id="A0A6A1W633"/>
<feature type="region of interest" description="Disordered" evidence="3">
    <location>
        <begin position="1"/>
        <end position="21"/>
    </location>
</feature>
<evidence type="ECO:0000256" key="2">
    <source>
        <dbReference type="PROSITE-ProRule" id="PRU00235"/>
    </source>
</evidence>
<dbReference type="EMBL" id="RXIC02000021">
    <property type="protein sequence ID" value="KAB1220734.1"/>
    <property type="molecule type" value="Genomic_DNA"/>
</dbReference>
<comment type="caution">
    <text evidence="5">The sequence shown here is derived from an EMBL/GenBank/DDBJ whole genome shotgun (WGS) entry which is preliminary data.</text>
</comment>
<keyword evidence="5" id="KW-0675">Receptor</keyword>
<dbReference type="PANTHER" id="PTHR22870">
    <property type="entry name" value="REGULATOR OF CHROMOSOME CONDENSATION"/>
    <property type="match status" value="1"/>
</dbReference>
<dbReference type="InterPro" id="IPR058923">
    <property type="entry name" value="RCC1-like_dom"/>
</dbReference>
<dbReference type="InterPro" id="IPR051210">
    <property type="entry name" value="Ub_ligase/GEF_domain"/>
</dbReference>
<dbReference type="PRINTS" id="PR00633">
    <property type="entry name" value="RCCNDNSATION"/>
</dbReference>
<dbReference type="InterPro" id="IPR009091">
    <property type="entry name" value="RCC1/BLIP-II"/>
</dbReference>
<keyword evidence="6" id="KW-1185">Reference proteome</keyword>
<feature type="repeat" description="RCC1" evidence="2">
    <location>
        <begin position="130"/>
        <end position="181"/>
    </location>
</feature>
<dbReference type="Pfam" id="PF25390">
    <property type="entry name" value="WD40_RLD"/>
    <property type="match status" value="1"/>
</dbReference>
<dbReference type="InterPro" id="IPR000408">
    <property type="entry name" value="Reg_chr_condens"/>
</dbReference>
<name>A0A6A1W633_9ROSI</name>
<feature type="repeat" description="RCC1" evidence="2">
    <location>
        <begin position="23"/>
        <end position="77"/>
    </location>
</feature>
<feature type="compositionally biased region" description="Basic and acidic residues" evidence="3">
    <location>
        <begin position="1"/>
        <end position="12"/>
    </location>
</feature>
<sequence>MTEQNEKGKEAIHEDEEEQPEVQKIWSWGAGTDGQLGTGRLEDEHLPQLLHFPSLASAGPIFLLACGGAHVIALTSGGRVMTWGRGASGQLGHGEMVNNLYPKAVTSLQNDFIIHVSAGWSHSGFVADSGCLFTCGDGSFGQLGHGDYKSHCSPVRVSFFANEHVEQIACGMRHSLVLLKGCHIYAFGSGKRGQLGISEGKIKSVSVPKVTQALEEVKIASIAANGDHSAALSFDGHLYTWGRGFGGTPDTHFPQCSSSSFLFTRAALGWNHALALTDGAQVFMLGGSHHGFLGDLEKIRPAKQLPDSREAILEKVLGLDGTKVLHIAAGAEHSAVGHLDDLLPKKLSKWSAHSQKNDLQDSEFRSTKQRKYQGRGSRQRLLGSISKSIPIAQYQLGEWPWLDEHTIGLVWLDNFDDTNSCLEFEAILKKT</sequence>
<dbReference type="Proteomes" id="UP000516437">
    <property type="component" value="Chromosome 3"/>
</dbReference>
<dbReference type="PANTHER" id="PTHR22870:SF466">
    <property type="entry name" value="ANKYRIN REPEAT-CONTAINING PROTEIN"/>
    <property type="match status" value="1"/>
</dbReference>
<dbReference type="OrthoDB" id="70707at2759"/>
<dbReference type="PROSITE" id="PS50012">
    <property type="entry name" value="RCC1_3"/>
    <property type="match status" value="4"/>
</dbReference>
<keyword evidence="1" id="KW-0677">Repeat</keyword>
<evidence type="ECO:0000256" key="3">
    <source>
        <dbReference type="SAM" id="MobiDB-lite"/>
    </source>
</evidence>
<evidence type="ECO:0000259" key="4">
    <source>
        <dbReference type="Pfam" id="PF25390"/>
    </source>
</evidence>
<gene>
    <name evidence="5" type="ORF">CJ030_MR3G002945</name>
</gene>
<feature type="domain" description="RCC1-like" evidence="4">
    <location>
        <begin position="25"/>
        <end position="336"/>
    </location>
</feature>
<evidence type="ECO:0000313" key="5">
    <source>
        <dbReference type="EMBL" id="KAB1220734.1"/>
    </source>
</evidence>
<evidence type="ECO:0000313" key="6">
    <source>
        <dbReference type="Proteomes" id="UP000516437"/>
    </source>
</evidence>
<reference evidence="5 6" key="1">
    <citation type="journal article" date="2019" name="Plant Biotechnol. J.">
        <title>The red bayberry genome and genetic basis of sex determination.</title>
        <authorList>
            <person name="Jia H.M."/>
            <person name="Jia H.J."/>
            <person name="Cai Q.L."/>
            <person name="Wang Y."/>
            <person name="Zhao H.B."/>
            <person name="Yang W.F."/>
            <person name="Wang G.Y."/>
            <person name="Li Y.H."/>
            <person name="Zhan D.L."/>
            <person name="Shen Y.T."/>
            <person name="Niu Q.F."/>
            <person name="Chang L."/>
            <person name="Qiu J."/>
            <person name="Zhao L."/>
            <person name="Xie H.B."/>
            <person name="Fu W.Y."/>
            <person name="Jin J."/>
            <person name="Li X.W."/>
            <person name="Jiao Y."/>
            <person name="Zhou C.C."/>
            <person name="Tu T."/>
            <person name="Chai C.Y."/>
            <person name="Gao J.L."/>
            <person name="Fan L.J."/>
            <person name="van de Weg E."/>
            <person name="Wang J.Y."/>
            <person name="Gao Z.S."/>
        </authorList>
    </citation>
    <scope>NUCLEOTIDE SEQUENCE [LARGE SCALE GENOMIC DNA]</scope>
    <source>
        <tissue evidence="5">Leaves</tissue>
    </source>
</reference>
<dbReference type="SUPFAM" id="SSF50985">
    <property type="entry name" value="RCC1/BLIP-II"/>
    <property type="match status" value="1"/>
</dbReference>
<dbReference type="PROSITE" id="PS00626">
    <property type="entry name" value="RCC1_2"/>
    <property type="match status" value="1"/>
</dbReference>
<protein>
    <submittedName>
        <fullName evidence="5">Ultraviolet-B receptor UVR8</fullName>
    </submittedName>
</protein>
<organism evidence="5 6">
    <name type="scientific">Morella rubra</name>
    <name type="common">Chinese bayberry</name>
    <dbReference type="NCBI Taxonomy" id="262757"/>
    <lineage>
        <taxon>Eukaryota</taxon>
        <taxon>Viridiplantae</taxon>
        <taxon>Streptophyta</taxon>
        <taxon>Embryophyta</taxon>
        <taxon>Tracheophyta</taxon>
        <taxon>Spermatophyta</taxon>
        <taxon>Magnoliopsida</taxon>
        <taxon>eudicotyledons</taxon>
        <taxon>Gunneridae</taxon>
        <taxon>Pentapetalae</taxon>
        <taxon>rosids</taxon>
        <taxon>fabids</taxon>
        <taxon>Fagales</taxon>
        <taxon>Myricaceae</taxon>
        <taxon>Morella</taxon>
    </lineage>
</organism>